<dbReference type="SUPFAM" id="SSF51206">
    <property type="entry name" value="cAMP-binding domain-like"/>
    <property type="match status" value="1"/>
</dbReference>
<dbReference type="InterPro" id="IPR014710">
    <property type="entry name" value="RmlC-like_jellyroll"/>
</dbReference>
<accession>A0A2Z6T6P9</accession>
<dbReference type="AlphaFoldDB" id="A0A2Z6T6P9"/>
<dbReference type="SMART" id="SM00419">
    <property type="entry name" value="HTH_CRP"/>
    <property type="match status" value="1"/>
</dbReference>
<feature type="domain" description="HTH crp-type" evidence="5">
    <location>
        <begin position="147"/>
        <end position="215"/>
    </location>
</feature>
<dbReference type="SUPFAM" id="SSF46785">
    <property type="entry name" value="Winged helix' DNA-binding domain"/>
    <property type="match status" value="1"/>
</dbReference>
<dbReference type="InterPro" id="IPR018490">
    <property type="entry name" value="cNMP-bd_dom_sf"/>
</dbReference>
<feature type="domain" description="Cyclic nucleotide-binding" evidence="4">
    <location>
        <begin position="13"/>
        <end position="133"/>
    </location>
</feature>
<gene>
    <name evidence="6" type="primary">arcR</name>
    <name evidence="6" type="ORF">LrDSM24759_08080</name>
</gene>
<evidence type="ECO:0000256" key="1">
    <source>
        <dbReference type="ARBA" id="ARBA00023015"/>
    </source>
</evidence>
<evidence type="ECO:0000256" key="2">
    <source>
        <dbReference type="ARBA" id="ARBA00023125"/>
    </source>
</evidence>
<evidence type="ECO:0000313" key="7">
    <source>
        <dbReference type="Proteomes" id="UP000257317"/>
    </source>
</evidence>
<dbReference type="InterPro" id="IPR036390">
    <property type="entry name" value="WH_DNA-bd_sf"/>
</dbReference>
<dbReference type="Proteomes" id="UP000257317">
    <property type="component" value="Unassembled WGS sequence"/>
</dbReference>
<dbReference type="OrthoDB" id="9798104at2"/>
<dbReference type="InterPro" id="IPR050397">
    <property type="entry name" value="Env_Response_Regulators"/>
</dbReference>
<protein>
    <submittedName>
        <fullName evidence="6">ArcR family transcriptional regulator</fullName>
    </submittedName>
</protein>
<dbReference type="GO" id="GO:0005829">
    <property type="term" value="C:cytosol"/>
    <property type="evidence" value="ECO:0007669"/>
    <property type="project" value="TreeGrafter"/>
</dbReference>
<dbReference type="CDD" id="cd00038">
    <property type="entry name" value="CAP_ED"/>
    <property type="match status" value="1"/>
</dbReference>
<comment type="caution">
    <text evidence="6">The sequence shown here is derived from an EMBL/GenBank/DDBJ whole genome shotgun (WGS) entry which is preliminary data.</text>
</comment>
<evidence type="ECO:0000259" key="5">
    <source>
        <dbReference type="PROSITE" id="PS51063"/>
    </source>
</evidence>
<keyword evidence="3" id="KW-0804">Transcription</keyword>
<dbReference type="SMART" id="SM00100">
    <property type="entry name" value="cNMP"/>
    <property type="match status" value="1"/>
</dbReference>
<dbReference type="RefSeq" id="WP_117118236.1">
    <property type="nucleotide sequence ID" value="NZ_BFBY01000005.1"/>
</dbReference>
<reference evidence="7" key="1">
    <citation type="submission" date="2018-03" db="EMBL/GenBank/DDBJ databases">
        <title>New taxa in the Lactobacillus gasseri group.</title>
        <authorList>
            <person name="Tanizawa Y."/>
            <person name="Tohno M."/>
            <person name="Endo A."/>
            <person name="Arita M."/>
        </authorList>
    </citation>
    <scope>NUCLEOTIDE SEQUENCE [LARGE SCALE GENOMIC DNA]</scope>
    <source>
        <strain evidence="7">DSM 24759</strain>
    </source>
</reference>
<evidence type="ECO:0000313" key="6">
    <source>
        <dbReference type="EMBL" id="GBG04894.1"/>
    </source>
</evidence>
<evidence type="ECO:0000259" key="4">
    <source>
        <dbReference type="PROSITE" id="PS50042"/>
    </source>
</evidence>
<keyword evidence="2" id="KW-0238">DNA-binding</keyword>
<organism evidence="6 7">
    <name type="scientific">Lactobacillus rodentium</name>
    <dbReference type="NCBI Taxonomy" id="947835"/>
    <lineage>
        <taxon>Bacteria</taxon>
        <taxon>Bacillati</taxon>
        <taxon>Bacillota</taxon>
        <taxon>Bacilli</taxon>
        <taxon>Lactobacillales</taxon>
        <taxon>Lactobacillaceae</taxon>
        <taxon>Lactobacillus</taxon>
    </lineage>
</organism>
<dbReference type="GO" id="GO:0003677">
    <property type="term" value="F:DNA binding"/>
    <property type="evidence" value="ECO:0007669"/>
    <property type="project" value="UniProtKB-KW"/>
</dbReference>
<dbReference type="GO" id="GO:0003700">
    <property type="term" value="F:DNA-binding transcription factor activity"/>
    <property type="evidence" value="ECO:0007669"/>
    <property type="project" value="TreeGrafter"/>
</dbReference>
<dbReference type="CDD" id="cd00092">
    <property type="entry name" value="HTH_CRP"/>
    <property type="match status" value="1"/>
</dbReference>
<dbReference type="InterPro" id="IPR036388">
    <property type="entry name" value="WH-like_DNA-bd_sf"/>
</dbReference>
<dbReference type="PANTHER" id="PTHR24567">
    <property type="entry name" value="CRP FAMILY TRANSCRIPTIONAL REGULATORY PROTEIN"/>
    <property type="match status" value="1"/>
</dbReference>
<keyword evidence="1" id="KW-0805">Transcription regulation</keyword>
<dbReference type="EMBL" id="BFBY01000005">
    <property type="protein sequence ID" value="GBG04894.1"/>
    <property type="molecule type" value="Genomic_DNA"/>
</dbReference>
<dbReference type="Pfam" id="PF00027">
    <property type="entry name" value="cNMP_binding"/>
    <property type="match status" value="1"/>
</dbReference>
<dbReference type="Gene3D" id="2.60.120.10">
    <property type="entry name" value="Jelly Rolls"/>
    <property type="match status" value="1"/>
</dbReference>
<dbReference type="PANTHER" id="PTHR24567:SF26">
    <property type="entry name" value="REGULATORY PROTEIN YEIL"/>
    <property type="match status" value="1"/>
</dbReference>
<evidence type="ECO:0000256" key="3">
    <source>
        <dbReference type="ARBA" id="ARBA00023163"/>
    </source>
</evidence>
<dbReference type="PROSITE" id="PS50042">
    <property type="entry name" value="CNMP_BINDING_3"/>
    <property type="match status" value="1"/>
</dbReference>
<sequence>MHNPEQCLSKVEIFKTLPHEIKEKLVSTSKHQQHYHAGSLIKRADEDSGLIVIDQGKAKVFSLDEDGNEVVLNILKMGEIEGEGELFGESKTNTWIEALEETAVCSIDRDKFQNFLQDNPGVAIKLLNNFGEKIVQIQRHEVLKSAFSAKERIWEYLKDQSIAQGQKEIILTLKKKDLAAYLGISAETFSRQLKVLEKEGRLKVKGRKIELKEKSV</sequence>
<proteinExistence type="predicted"/>
<dbReference type="PROSITE" id="PS51063">
    <property type="entry name" value="HTH_CRP_2"/>
    <property type="match status" value="1"/>
</dbReference>
<dbReference type="Pfam" id="PF13545">
    <property type="entry name" value="HTH_Crp_2"/>
    <property type="match status" value="1"/>
</dbReference>
<name>A0A2Z6T6P9_9LACO</name>
<dbReference type="InterPro" id="IPR012318">
    <property type="entry name" value="HTH_CRP"/>
</dbReference>
<keyword evidence="7" id="KW-1185">Reference proteome</keyword>
<dbReference type="Gene3D" id="1.10.10.10">
    <property type="entry name" value="Winged helix-like DNA-binding domain superfamily/Winged helix DNA-binding domain"/>
    <property type="match status" value="1"/>
</dbReference>
<dbReference type="PRINTS" id="PR00034">
    <property type="entry name" value="HTHCRP"/>
</dbReference>
<dbReference type="InterPro" id="IPR000595">
    <property type="entry name" value="cNMP-bd_dom"/>
</dbReference>